<comment type="caution">
    <text evidence="1">The sequence shown here is derived from an EMBL/GenBank/DDBJ whole genome shotgun (WGS) entry which is preliminary data.</text>
</comment>
<sequence>MDIIGSAHVNGWEWRLSKMFLSRFLAPLTSCTGVWRGHPSSEMQPSVLKACLAVIIVAFSFSPCIVSINCFLLEGVEICSLPTGAKFCLFARKSPKSRKRDQNSLGFGKCVWIASMETKILDICNYLLYEPGGGNRLEDFAHTSTLNHPSSQPLSSLGYQEVHNPIHRSHRSSNHLHRYTVLA</sequence>
<accession>A0ABR4CBL6</accession>
<reference evidence="1 2" key="1">
    <citation type="journal article" date="2024" name="Commun. Biol.">
        <title>Comparative genomic analysis of thermophilic fungi reveals convergent evolutionary adaptations and gene losses.</title>
        <authorList>
            <person name="Steindorff A.S."/>
            <person name="Aguilar-Pontes M.V."/>
            <person name="Robinson A.J."/>
            <person name="Andreopoulos B."/>
            <person name="LaButti K."/>
            <person name="Kuo A."/>
            <person name="Mondo S."/>
            <person name="Riley R."/>
            <person name="Otillar R."/>
            <person name="Haridas S."/>
            <person name="Lipzen A."/>
            <person name="Grimwood J."/>
            <person name="Schmutz J."/>
            <person name="Clum A."/>
            <person name="Reid I.D."/>
            <person name="Moisan M.C."/>
            <person name="Butler G."/>
            <person name="Nguyen T.T.M."/>
            <person name="Dewar K."/>
            <person name="Conant G."/>
            <person name="Drula E."/>
            <person name="Henrissat B."/>
            <person name="Hansel C."/>
            <person name="Singer S."/>
            <person name="Hutchinson M.I."/>
            <person name="de Vries R.P."/>
            <person name="Natvig D.O."/>
            <person name="Powell A.J."/>
            <person name="Tsang A."/>
            <person name="Grigoriev I.V."/>
        </authorList>
    </citation>
    <scope>NUCLEOTIDE SEQUENCE [LARGE SCALE GENOMIC DNA]</scope>
    <source>
        <strain evidence="1 2">CBS 494.80</strain>
    </source>
</reference>
<name>A0ABR4CBL6_9HELO</name>
<protein>
    <submittedName>
        <fullName evidence="1">Uncharacterized protein</fullName>
    </submittedName>
</protein>
<organism evidence="1 2">
    <name type="scientific">Oculimacula yallundae</name>
    <dbReference type="NCBI Taxonomy" id="86028"/>
    <lineage>
        <taxon>Eukaryota</taxon>
        <taxon>Fungi</taxon>
        <taxon>Dikarya</taxon>
        <taxon>Ascomycota</taxon>
        <taxon>Pezizomycotina</taxon>
        <taxon>Leotiomycetes</taxon>
        <taxon>Helotiales</taxon>
        <taxon>Ploettnerulaceae</taxon>
        <taxon>Oculimacula</taxon>
    </lineage>
</organism>
<keyword evidence="2" id="KW-1185">Reference proteome</keyword>
<proteinExistence type="predicted"/>
<dbReference type="EMBL" id="JAZHXI010000010">
    <property type="protein sequence ID" value="KAL2067325.1"/>
    <property type="molecule type" value="Genomic_DNA"/>
</dbReference>
<evidence type="ECO:0000313" key="2">
    <source>
        <dbReference type="Proteomes" id="UP001595075"/>
    </source>
</evidence>
<gene>
    <name evidence="1" type="ORF">VTL71DRAFT_1749</name>
</gene>
<dbReference type="Proteomes" id="UP001595075">
    <property type="component" value="Unassembled WGS sequence"/>
</dbReference>
<evidence type="ECO:0000313" key="1">
    <source>
        <dbReference type="EMBL" id="KAL2067325.1"/>
    </source>
</evidence>